<dbReference type="CDD" id="cd07377">
    <property type="entry name" value="WHTH_GntR"/>
    <property type="match status" value="1"/>
</dbReference>
<keyword evidence="3" id="KW-0804">Transcription</keyword>
<dbReference type="SUPFAM" id="SSF53822">
    <property type="entry name" value="Periplasmic binding protein-like I"/>
    <property type="match status" value="1"/>
</dbReference>
<comment type="caution">
    <text evidence="5">The sequence shown here is derived from an EMBL/GenBank/DDBJ whole genome shotgun (WGS) entry which is preliminary data.</text>
</comment>
<proteinExistence type="predicted"/>
<dbReference type="PANTHER" id="PTHR30146">
    <property type="entry name" value="LACI-RELATED TRANSCRIPTIONAL REPRESSOR"/>
    <property type="match status" value="1"/>
</dbReference>
<dbReference type="GO" id="GO:0003700">
    <property type="term" value="F:DNA-binding transcription factor activity"/>
    <property type="evidence" value="ECO:0007669"/>
    <property type="project" value="InterPro"/>
</dbReference>
<dbReference type="Pfam" id="PF00392">
    <property type="entry name" value="GntR"/>
    <property type="match status" value="1"/>
</dbReference>
<gene>
    <name evidence="5" type="ORF">H9697_06630</name>
</gene>
<dbReference type="SUPFAM" id="SSF46785">
    <property type="entry name" value="Winged helix' DNA-binding domain"/>
    <property type="match status" value="1"/>
</dbReference>
<evidence type="ECO:0000313" key="5">
    <source>
        <dbReference type="EMBL" id="HJC74605.1"/>
    </source>
</evidence>
<reference evidence="5" key="1">
    <citation type="journal article" date="2021" name="PeerJ">
        <title>Extensive microbial diversity within the chicken gut microbiome revealed by metagenomics and culture.</title>
        <authorList>
            <person name="Gilroy R."/>
            <person name="Ravi A."/>
            <person name="Getino M."/>
            <person name="Pursley I."/>
            <person name="Horton D.L."/>
            <person name="Alikhan N.F."/>
            <person name="Baker D."/>
            <person name="Gharbi K."/>
            <person name="Hall N."/>
            <person name="Watson M."/>
            <person name="Adriaenssens E.M."/>
            <person name="Foster-Nyarko E."/>
            <person name="Jarju S."/>
            <person name="Secka A."/>
            <person name="Antonio M."/>
            <person name="Oren A."/>
            <person name="Chaudhuri R.R."/>
            <person name="La Ragione R."/>
            <person name="Hildebrand F."/>
            <person name="Pallen M.J."/>
        </authorList>
    </citation>
    <scope>NUCLEOTIDE SEQUENCE</scope>
    <source>
        <strain evidence="5">CHK196-7946</strain>
    </source>
</reference>
<dbReference type="CDD" id="cd01541">
    <property type="entry name" value="PBP1_AraR"/>
    <property type="match status" value="1"/>
</dbReference>
<dbReference type="InterPro" id="IPR033532">
    <property type="entry name" value="AraR_ligand_bind_dom"/>
</dbReference>
<evidence type="ECO:0000259" key="4">
    <source>
        <dbReference type="PROSITE" id="PS50949"/>
    </source>
</evidence>
<dbReference type="SMART" id="SM00345">
    <property type="entry name" value="HTH_GNTR"/>
    <property type="match status" value="1"/>
</dbReference>
<dbReference type="Gene3D" id="1.10.10.10">
    <property type="entry name" value="Winged helix-like DNA-binding domain superfamily/Winged helix DNA-binding domain"/>
    <property type="match status" value="1"/>
</dbReference>
<feature type="domain" description="HTH gntR-type" evidence="4">
    <location>
        <begin position="2"/>
        <end position="70"/>
    </location>
</feature>
<dbReference type="PROSITE" id="PS50949">
    <property type="entry name" value="HTH_GNTR"/>
    <property type="match status" value="1"/>
</dbReference>
<dbReference type="Gene3D" id="3.40.50.2300">
    <property type="match status" value="2"/>
</dbReference>
<dbReference type="AlphaFoldDB" id="A0A9D2TLE4"/>
<evidence type="ECO:0000313" key="6">
    <source>
        <dbReference type="Proteomes" id="UP000823902"/>
    </source>
</evidence>
<dbReference type="InterPro" id="IPR036388">
    <property type="entry name" value="WH-like_DNA-bd_sf"/>
</dbReference>
<dbReference type="InterPro" id="IPR028082">
    <property type="entry name" value="Peripla_BP_I"/>
</dbReference>
<keyword evidence="1" id="KW-0805">Transcription regulation</keyword>
<dbReference type="InterPro" id="IPR046335">
    <property type="entry name" value="LacI/GalR-like_sensor"/>
</dbReference>
<dbReference type="PRINTS" id="PR00035">
    <property type="entry name" value="HTHGNTR"/>
</dbReference>
<dbReference type="InterPro" id="IPR000524">
    <property type="entry name" value="Tscrpt_reg_HTH_GntR"/>
</dbReference>
<evidence type="ECO:0000256" key="2">
    <source>
        <dbReference type="ARBA" id="ARBA00023125"/>
    </source>
</evidence>
<name>A0A9D2TLE4_9FIRM</name>
<protein>
    <submittedName>
        <fullName evidence="5">GntR family transcriptional regulator</fullName>
    </submittedName>
</protein>
<evidence type="ECO:0000256" key="3">
    <source>
        <dbReference type="ARBA" id="ARBA00023163"/>
    </source>
</evidence>
<dbReference type="InterPro" id="IPR036390">
    <property type="entry name" value="WH_DNA-bd_sf"/>
</dbReference>
<evidence type="ECO:0000256" key="1">
    <source>
        <dbReference type="ARBA" id="ARBA00023015"/>
    </source>
</evidence>
<keyword evidence="2" id="KW-0238">DNA-binding</keyword>
<reference evidence="5" key="2">
    <citation type="submission" date="2021-04" db="EMBL/GenBank/DDBJ databases">
        <authorList>
            <person name="Gilroy R."/>
        </authorList>
    </citation>
    <scope>NUCLEOTIDE SEQUENCE</scope>
    <source>
        <strain evidence="5">CHK196-7946</strain>
    </source>
</reference>
<accession>A0A9D2TLE4</accession>
<dbReference type="PANTHER" id="PTHR30146:SF150">
    <property type="entry name" value="ARABINOSE METABOLISM TRANSCRIPTIONAL REPRESSOR"/>
    <property type="match status" value="1"/>
</dbReference>
<dbReference type="GO" id="GO:0000976">
    <property type="term" value="F:transcription cis-regulatory region binding"/>
    <property type="evidence" value="ECO:0007669"/>
    <property type="project" value="TreeGrafter"/>
</dbReference>
<dbReference type="Pfam" id="PF13377">
    <property type="entry name" value="Peripla_BP_3"/>
    <property type="match status" value="1"/>
</dbReference>
<organism evidence="5 6">
    <name type="scientific">Candidatus Mediterraneibacter faecavium</name>
    <dbReference type="NCBI Taxonomy" id="2838668"/>
    <lineage>
        <taxon>Bacteria</taxon>
        <taxon>Bacillati</taxon>
        <taxon>Bacillota</taxon>
        <taxon>Clostridia</taxon>
        <taxon>Lachnospirales</taxon>
        <taxon>Lachnospiraceae</taxon>
        <taxon>Mediterraneibacter</taxon>
    </lineage>
</organism>
<dbReference type="Proteomes" id="UP000823902">
    <property type="component" value="Unassembled WGS sequence"/>
</dbReference>
<dbReference type="EMBL" id="DWVY01000032">
    <property type="protein sequence ID" value="HJC74605.1"/>
    <property type="molecule type" value="Genomic_DNA"/>
</dbReference>
<sequence length="359" mass="40485">MQKKYERIVSWVQEEIANGSLHRGDKLPSENDLMERFGVSRQTVRRAMEELASSGVAEGRRGSGTYVTVNTRRYAGKEIRIAVMLTYVDTYIFPSIIKGIESVFSREGCTLQIAMTDNAVEKERMLLKEFIHTQSVDGIIAETVKSALPNPNMELYREVESLGIPVLFVNSYYKELAIPHISMDDRRAGYLAAKHLAECGHTRIGGIFKADDGQGHLRYAGYTDALMEQEIKIRGDQIIWIDTEELRTMEEESPKFLKRLKGCTACVCYNDETAYKLVGIFQRAGRRVPDDLSVVGIDNSGLARFCPVPLTSVENPVEELGRTAAERIIGKILKNKEMETVEFAPKLIMRNSVQVIHEI</sequence>